<protein>
    <submittedName>
        <fullName evidence="1">Uncharacterized protein</fullName>
    </submittedName>
</protein>
<dbReference type="Proteomes" id="UP000663651">
    <property type="component" value="Chromosome"/>
</dbReference>
<proteinExistence type="predicted"/>
<organism evidence="1 2">
    <name type="scientific">Geobacter benzoatilyticus</name>
    <dbReference type="NCBI Taxonomy" id="2815309"/>
    <lineage>
        <taxon>Bacteria</taxon>
        <taxon>Pseudomonadati</taxon>
        <taxon>Thermodesulfobacteriota</taxon>
        <taxon>Desulfuromonadia</taxon>
        <taxon>Geobacterales</taxon>
        <taxon>Geobacteraceae</taxon>
        <taxon>Geobacter</taxon>
    </lineage>
</organism>
<gene>
    <name evidence="1" type="ORF">JZM60_00265</name>
</gene>
<accession>A0ABX7Q3J3</accession>
<sequence length="113" mass="12738">MGVSHAVLREYARDGWWERVVTGDAVGEVERWLAMVEAKPLQAPGASGKPLAWLCLATCNDYAAQRMRVERSVGLLTDVLRVLDRSISPDELRRLFGIFERHGRPFNGTLENE</sequence>
<reference evidence="1 2" key="1">
    <citation type="submission" date="2021-03" db="EMBL/GenBank/DDBJ databases">
        <title>Geobacter metallireducens gen. nov. sp. nov., a microorganism capable of coupling the complete oxidation of organic compounds to the reduction of iron and other metals.</title>
        <authorList>
            <person name="Li Y."/>
        </authorList>
    </citation>
    <scope>NUCLEOTIDE SEQUENCE [LARGE SCALE GENOMIC DNA]</scope>
    <source>
        <strain evidence="1 2">Jerry-YX</strain>
    </source>
</reference>
<dbReference type="EMBL" id="CP071382">
    <property type="protein sequence ID" value="QSV45767.1"/>
    <property type="molecule type" value="Genomic_DNA"/>
</dbReference>
<dbReference type="RefSeq" id="WP_207163558.1">
    <property type="nucleotide sequence ID" value="NZ_CP071382.1"/>
</dbReference>
<evidence type="ECO:0000313" key="1">
    <source>
        <dbReference type="EMBL" id="QSV45767.1"/>
    </source>
</evidence>
<keyword evidence="2" id="KW-1185">Reference proteome</keyword>
<evidence type="ECO:0000313" key="2">
    <source>
        <dbReference type="Proteomes" id="UP000663651"/>
    </source>
</evidence>
<name>A0ABX7Q3J3_9BACT</name>